<protein>
    <submittedName>
        <fullName evidence="2">Uncharacterized protein</fullName>
    </submittedName>
</protein>
<organism evidence="2 3">
    <name type="scientific">Tigriopus californicus</name>
    <name type="common">Marine copepod</name>
    <dbReference type="NCBI Taxonomy" id="6832"/>
    <lineage>
        <taxon>Eukaryota</taxon>
        <taxon>Metazoa</taxon>
        <taxon>Ecdysozoa</taxon>
        <taxon>Arthropoda</taxon>
        <taxon>Crustacea</taxon>
        <taxon>Multicrustacea</taxon>
        <taxon>Hexanauplia</taxon>
        <taxon>Copepoda</taxon>
        <taxon>Harpacticoida</taxon>
        <taxon>Harpacticidae</taxon>
        <taxon>Tigriopus</taxon>
    </lineage>
</organism>
<evidence type="ECO:0000313" key="3">
    <source>
        <dbReference type="Proteomes" id="UP000318571"/>
    </source>
</evidence>
<name>A0A553NEE1_TIGCA</name>
<dbReference type="Proteomes" id="UP000318571">
    <property type="component" value="Chromosome 10"/>
</dbReference>
<dbReference type="AlphaFoldDB" id="A0A553NEE1"/>
<reference evidence="2 3" key="1">
    <citation type="journal article" date="2018" name="Nat. Ecol. Evol.">
        <title>Genomic signatures of mitonuclear coevolution across populations of Tigriopus californicus.</title>
        <authorList>
            <person name="Barreto F.S."/>
            <person name="Watson E.T."/>
            <person name="Lima T.G."/>
            <person name="Willett C.S."/>
            <person name="Edmands S."/>
            <person name="Li W."/>
            <person name="Burton R.S."/>
        </authorList>
    </citation>
    <scope>NUCLEOTIDE SEQUENCE [LARGE SCALE GENOMIC DNA]</scope>
    <source>
        <strain evidence="2 3">San Diego</strain>
    </source>
</reference>
<sequence>MIFSTLLLVSTVILSQGLAQNYQAKPPQQYQVYQPSEGQDPYYPPLAQTNMAHVVQMGTAN</sequence>
<dbReference type="EMBL" id="VCGU01000458">
    <property type="protein sequence ID" value="TRY63812.1"/>
    <property type="molecule type" value="Genomic_DNA"/>
</dbReference>
<feature type="chain" id="PRO_5022093275" evidence="1">
    <location>
        <begin position="20"/>
        <end position="61"/>
    </location>
</feature>
<feature type="signal peptide" evidence="1">
    <location>
        <begin position="1"/>
        <end position="19"/>
    </location>
</feature>
<comment type="caution">
    <text evidence="2">The sequence shown here is derived from an EMBL/GenBank/DDBJ whole genome shotgun (WGS) entry which is preliminary data.</text>
</comment>
<keyword evidence="1" id="KW-0732">Signal</keyword>
<accession>A0A553NEE1</accession>
<keyword evidence="3" id="KW-1185">Reference proteome</keyword>
<evidence type="ECO:0000256" key="1">
    <source>
        <dbReference type="SAM" id="SignalP"/>
    </source>
</evidence>
<evidence type="ECO:0000313" key="2">
    <source>
        <dbReference type="EMBL" id="TRY63812.1"/>
    </source>
</evidence>
<gene>
    <name evidence="2" type="ORF">TCAL_15228</name>
</gene>
<proteinExistence type="predicted"/>